<dbReference type="Pfam" id="PF02645">
    <property type="entry name" value="DegV"/>
    <property type="match status" value="1"/>
</dbReference>
<dbReference type="Gene3D" id="3.40.50.10170">
    <property type="match status" value="2"/>
</dbReference>
<dbReference type="NCBIfam" id="TIGR00762">
    <property type="entry name" value="DegV"/>
    <property type="match status" value="1"/>
</dbReference>
<accession>A0A2I1KVL4</accession>
<reference evidence="2 3" key="1">
    <citation type="submission" date="2017-12" db="EMBL/GenBank/DDBJ databases">
        <title>Phylogenetic diversity of female urinary microbiome.</title>
        <authorList>
            <person name="Thomas-White K."/>
            <person name="Wolfe A.J."/>
        </authorList>
    </citation>
    <scope>NUCLEOTIDE SEQUENCE [LARGE SCALE GENOMIC DNA]</scope>
    <source>
        <strain evidence="2 3">UMB0319</strain>
    </source>
</reference>
<dbReference type="RefSeq" id="WP_034234744.1">
    <property type="nucleotide sequence ID" value="NZ_CP136961.1"/>
</dbReference>
<name>A0A2I1KVL4_9ACTO</name>
<evidence type="ECO:0000313" key="3">
    <source>
        <dbReference type="Proteomes" id="UP000234778"/>
    </source>
</evidence>
<dbReference type="PROSITE" id="PS51482">
    <property type="entry name" value="DEGV"/>
    <property type="match status" value="1"/>
</dbReference>
<dbReference type="PANTHER" id="PTHR33434">
    <property type="entry name" value="DEGV DOMAIN-CONTAINING PROTEIN DR_1986-RELATED"/>
    <property type="match status" value="1"/>
</dbReference>
<dbReference type="InterPro" id="IPR050270">
    <property type="entry name" value="DegV_domain_contain"/>
</dbReference>
<dbReference type="PANTHER" id="PTHR33434:SF2">
    <property type="entry name" value="FATTY ACID-BINDING PROTEIN TM_1468"/>
    <property type="match status" value="1"/>
</dbReference>
<dbReference type="Gene3D" id="3.30.1180.10">
    <property type="match status" value="1"/>
</dbReference>
<comment type="caution">
    <text evidence="2">The sequence shown here is derived from an EMBL/GenBank/DDBJ whole genome shotgun (WGS) entry which is preliminary data.</text>
</comment>
<proteinExistence type="predicted"/>
<evidence type="ECO:0000256" key="1">
    <source>
        <dbReference type="ARBA" id="ARBA00023121"/>
    </source>
</evidence>
<dbReference type="InterPro" id="IPR043168">
    <property type="entry name" value="DegV_C"/>
</dbReference>
<organism evidence="2 3">
    <name type="scientific">Actinomyces urogenitalis</name>
    <dbReference type="NCBI Taxonomy" id="103621"/>
    <lineage>
        <taxon>Bacteria</taxon>
        <taxon>Bacillati</taxon>
        <taxon>Actinomycetota</taxon>
        <taxon>Actinomycetes</taxon>
        <taxon>Actinomycetales</taxon>
        <taxon>Actinomycetaceae</taxon>
        <taxon>Actinomyces</taxon>
    </lineage>
</organism>
<protein>
    <submittedName>
        <fullName evidence="2">DegV family EDD domain-containing protein</fullName>
    </submittedName>
</protein>
<gene>
    <name evidence="2" type="ORF">CYJ26_01950</name>
</gene>
<dbReference type="GO" id="GO:0008289">
    <property type="term" value="F:lipid binding"/>
    <property type="evidence" value="ECO:0007669"/>
    <property type="project" value="UniProtKB-KW"/>
</dbReference>
<dbReference type="GeneID" id="81707708"/>
<dbReference type="AlphaFoldDB" id="A0A2I1KVL4"/>
<dbReference type="EMBL" id="PKHA01000001">
    <property type="protein sequence ID" value="PKY99670.1"/>
    <property type="molecule type" value="Genomic_DNA"/>
</dbReference>
<evidence type="ECO:0000313" key="2">
    <source>
        <dbReference type="EMBL" id="PKY99670.1"/>
    </source>
</evidence>
<dbReference type="Proteomes" id="UP000234778">
    <property type="component" value="Unassembled WGS sequence"/>
</dbReference>
<dbReference type="SUPFAM" id="SSF82549">
    <property type="entry name" value="DAK1/DegV-like"/>
    <property type="match status" value="1"/>
</dbReference>
<keyword evidence="1" id="KW-0446">Lipid-binding</keyword>
<dbReference type="InterPro" id="IPR003797">
    <property type="entry name" value="DegV"/>
</dbReference>
<sequence length="278" mass="28873">MSLAVVTDSAACLPPELARRHGIEVVPLHTVPGADGTPASTSRPSVEELRRAYETGLARGGPVLALHLTAALSGTVDNARLAAAQLAEGGSQVTVLDLGVSAGALGLAALAASQAEDLRRALARARESASRSHLTFLVDDLAPLRRGGRLDRTTAMMGGALGIRPLLRADERGISLVEVVRGRARARRRLVEIAVEQAGGGRTRGPRPPAMPVRLAVHYGDDPADGRELENDLAQAMAEAGTQVEAILRSPVDEATRVHLGTGALGVVVAPALADPRR</sequence>